<dbReference type="Pfam" id="PF03167">
    <property type="entry name" value="UDG"/>
    <property type="match status" value="1"/>
</dbReference>
<sequence>MKEKIIGLPPIVDKETKILILGSMPSVLSLEHQEYYGNPRNHFWPIIYSMFGENPADSYEKKNQFIKQHRIGLWDTIGACYREGSLDQSIYGEEPNDIPSLLHTYSNIHLIACNGTKSFLTLKKYFSANALQGLPVMKLPSSSPIPGKYNKSLGEKIKVWGEMLDYL</sequence>
<dbReference type="Proteomes" id="UP000613512">
    <property type="component" value="Unassembled WGS sequence"/>
</dbReference>
<organism evidence="2 3">
    <name type="scientific">Ornithinibacillus halotolerans</name>
    <dbReference type="NCBI Taxonomy" id="1274357"/>
    <lineage>
        <taxon>Bacteria</taxon>
        <taxon>Bacillati</taxon>
        <taxon>Bacillota</taxon>
        <taxon>Bacilli</taxon>
        <taxon>Bacillales</taxon>
        <taxon>Bacillaceae</taxon>
        <taxon>Ornithinibacillus</taxon>
    </lineage>
</organism>
<accession>A0A916S5K3</accession>
<reference evidence="2" key="1">
    <citation type="journal article" date="2014" name="Int. J. Syst. Evol. Microbiol.">
        <title>Complete genome sequence of Corynebacterium casei LMG S-19264T (=DSM 44701T), isolated from a smear-ripened cheese.</title>
        <authorList>
            <consortium name="US DOE Joint Genome Institute (JGI-PGF)"/>
            <person name="Walter F."/>
            <person name="Albersmeier A."/>
            <person name="Kalinowski J."/>
            <person name="Ruckert C."/>
        </authorList>
    </citation>
    <scope>NUCLEOTIDE SEQUENCE</scope>
    <source>
        <strain evidence="2">CGMCC 1.12408</strain>
    </source>
</reference>
<evidence type="ECO:0000313" key="2">
    <source>
        <dbReference type="EMBL" id="GGA85551.1"/>
    </source>
</evidence>
<name>A0A916S5K3_9BACI</name>
<dbReference type="SUPFAM" id="SSF52141">
    <property type="entry name" value="Uracil-DNA glycosylase-like"/>
    <property type="match status" value="1"/>
</dbReference>
<dbReference type="InterPro" id="IPR026353">
    <property type="entry name" value="Hypoxan-DNA_Glyclase"/>
</dbReference>
<dbReference type="InterPro" id="IPR036895">
    <property type="entry name" value="Uracil-DNA_glycosylase-like_sf"/>
</dbReference>
<dbReference type="RefSeq" id="WP_188385559.1">
    <property type="nucleotide sequence ID" value="NZ_BMEY01000018.1"/>
</dbReference>
<dbReference type="InterPro" id="IPR005122">
    <property type="entry name" value="Uracil-DNA_glycosylase-like"/>
</dbReference>
<evidence type="ECO:0000259" key="1">
    <source>
        <dbReference type="SMART" id="SM00986"/>
    </source>
</evidence>
<dbReference type="CDD" id="cd10032">
    <property type="entry name" value="UDG-F6_HDG"/>
    <property type="match status" value="1"/>
</dbReference>
<reference evidence="2" key="2">
    <citation type="submission" date="2020-09" db="EMBL/GenBank/DDBJ databases">
        <authorList>
            <person name="Sun Q."/>
            <person name="Zhou Y."/>
        </authorList>
    </citation>
    <scope>NUCLEOTIDE SEQUENCE</scope>
    <source>
        <strain evidence="2">CGMCC 1.12408</strain>
    </source>
</reference>
<dbReference type="NCBIfam" id="TIGR04274">
    <property type="entry name" value="hypoxanDNAglyco"/>
    <property type="match status" value="1"/>
</dbReference>
<evidence type="ECO:0000313" key="3">
    <source>
        <dbReference type="Proteomes" id="UP000613512"/>
    </source>
</evidence>
<dbReference type="SMART" id="SM00987">
    <property type="entry name" value="UreE_C"/>
    <property type="match status" value="1"/>
</dbReference>
<feature type="domain" description="Uracil-DNA glycosylase-like" evidence="1">
    <location>
        <begin position="9"/>
        <end position="164"/>
    </location>
</feature>
<dbReference type="AlphaFoldDB" id="A0A916S5K3"/>
<dbReference type="SMART" id="SM00986">
    <property type="entry name" value="UDG"/>
    <property type="match status" value="1"/>
</dbReference>
<protein>
    <submittedName>
        <fullName evidence="2">DNA-deoxyinosine glycosylase</fullName>
    </submittedName>
</protein>
<dbReference type="Gene3D" id="3.40.470.10">
    <property type="entry name" value="Uracil-DNA glycosylase-like domain"/>
    <property type="match status" value="1"/>
</dbReference>
<comment type="caution">
    <text evidence="2">The sequence shown here is derived from an EMBL/GenBank/DDBJ whole genome shotgun (WGS) entry which is preliminary data.</text>
</comment>
<proteinExistence type="predicted"/>
<dbReference type="EMBL" id="BMEY01000018">
    <property type="protein sequence ID" value="GGA85551.1"/>
    <property type="molecule type" value="Genomic_DNA"/>
</dbReference>
<gene>
    <name evidence="2" type="ORF">GCM10008025_30700</name>
</gene>
<keyword evidence="3" id="KW-1185">Reference proteome</keyword>